<evidence type="ECO:0000256" key="6">
    <source>
        <dbReference type="ARBA" id="ARBA00023274"/>
    </source>
</evidence>
<accession>A0A034WLH0</accession>
<dbReference type="InterPro" id="IPR033650">
    <property type="entry name" value="Ribosomal_mL46_NUDIX"/>
</dbReference>
<dbReference type="PANTHER" id="PTHR13124">
    <property type="entry name" value="39S RIBOSOMAL PROTEIN L46, MITOCHONDRIAL PRECURSOR-RELATED"/>
    <property type="match status" value="1"/>
</dbReference>
<dbReference type="OMA" id="EKWDLYA"/>
<dbReference type="EMBL" id="GAKP01002536">
    <property type="protein sequence ID" value="JAC56416.1"/>
    <property type="molecule type" value="Transcribed_RNA"/>
</dbReference>
<comment type="subcellular location">
    <subcellularLocation>
        <location evidence="1">Mitochondrion</location>
    </subcellularLocation>
</comment>
<dbReference type="PANTHER" id="PTHR13124:SF12">
    <property type="entry name" value="LARGE RIBOSOMAL SUBUNIT PROTEIN ML46"/>
    <property type="match status" value="1"/>
</dbReference>
<dbReference type="GeneID" id="105223950"/>
<reference evidence="10" key="1">
    <citation type="journal article" date="2014" name="BMC Genomics">
        <title>Characterizing the developmental transcriptome of the oriental fruit fly, Bactrocera dorsalis (Diptera: Tephritidae) through comparative genomic analysis with Drosophila melanogaster utilizing modENCODE datasets.</title>
        <authorList>
            <person name="Geib S.M."/>
            <person name="Calla B."/>
            <person name="Hall B."/>
            <person name="Hou S."/>
            <person name="Manoukis N.C."/>
        </authorList>
    </citation>
    <scope>NUCLEOTIDE SEQUENCE</scope>
    <source>
        <strain evidence="10">Punador</strain>
    </source>
</reference>
<proteinExistence type="inferred from homology"/>
<dbReference type="KEGG" id="bdr:105223950"/>
<dbReference type="CTD" id="26589"/>
<dbReference type="AlphaFoldDB" id="A0A034WLH0"/>
<dbReference type="Gene3D" id="3.90.79.10">
    <property type="entry name" value="Nucleoside Triphosphate Pyrophosphohydrolase"/>
    <property type="match status" value="1"/>
</dbReference>
<evidence type="ECO:0000313" key="10">
    <source>
        <dbReference type="EMBL" id="JAC56416.1"/>
    </source>
</evidence>
<dbReference type="GO" id="GO:0005762">
    <property type="term" value="C:mitochondrial large ribosomal subunit"/>
    <property type="evidence" value="ECO:0007669"/>
    <property type="project" value="TreeGrafter"/>
</dbReference>
<dbReference type="InterPro" id="IPR015797">
    <property type="entry name" value="NUDIX_hydrolase-like_dom_sf"/>
</dbReference>
<evidence type="ECO:0000313" key="11">
    <source>
        <dbReference type="Proteomes" id="UP001652620"/>
    </source>
</evidence>
<dbReference type="Pfam" id="PF11788">
    <property type="entry name" value="MRP-L46"/>
    <property type="match status" value="1"/>
</dbReference>
<evidence type="ECO:0000256" key="1">
    <source>
        <dbReference type="ARBA" id="ARBA00004173"/>
    </source>
</evidence>
<dbReference type="OrthoDB" id="194611at2759"/>
<feature type="domain" description="Large ribosomal subunit protein mL46 N-terminal" evidence="9">
    <location>
        <begin position="38"/>
        <end position="134"/>
    </location>
</feature>
<evidence type="ECO:0000256" key="5">
    <source>
        <dbReference type="ARBA" id="ARBA00023128"/>
    </source>
</evidence>
<dbReference type="SUPFAM" id="SSF55811">
    <property type="entry name" value="Nudix"/>
    <property type="match status" value="1"/>
</dbReference>
<dbReference type="FunFam" id="3.90.79.10:FF:000018">
    <property type="entry name" value="39S ribosomal protein L46, mitochondrial"/>
    <property type="match status" value="1"/>
</dbReference>
<keyword evidence="4 10" id="KW-0689">Ribosomal protein</keyword>
<keyword evidence="5" id="KW-0496">Mitochondrion</keyword>
<name>A0A034WLH0_BACDO</name>
<evidence type="ECO:0000313" key="12">
    <source>
        <dbReference type="RefSeq" id="XP_011200168.1"/>
    </source>
</evidence>
<evidence type="ECO:0000256" key="2">
    <source>
        <dbReference type="ARBA" id="ARBA00009070"/>
    </source>
</evidence>
<evidence type="ECO:0000256" key="4">
    <source>
        <dbReference type="ARBA" id="ARBA00022980"/>
    </source>
</evidence>
<reference evidence="12" key="2">
    <citation type="submission" date="2025-04" db="UniProtKB">
        <authorList>
            <consortium name="RefSeq"/>
        </authorList>
    </citation>
    <scope>IDENTIFICATION</scope>
    <source>
        <strain evidence="12">Punador</strain>
    </source>
</reference>
<dbReference type="Proteomes" id="UP001652620">
    <property type="component" value="Chromosome 5"/>
</dbReference>
<dbReference type="GO" id="GO:0003735">
    <property type="term" value="F:structural constituent of ribosome"/>
    <property type="evidence" value="ECO:0007669"/>
    <property type="project" value="InterPro"/>
</dbReference>
<evidence type="ECO:0000256" key="8">
    <source>
        <dbReference type="ARBA" id="ARBA00035534"/>
    </source>
</evidence>
<keyword evidence="6" id="KW-0687">Ribonucleoprotein</keyword>
<dbReference type="CDD" id="cd04661">
    <property type="entry name" value="NUDIX_MRP_L46"/>
    <property type="match status" value="1"/>
</dbReference>
<evidence type="ECO:0000256" key="3">
    <source>
        <dbReference type="ARBA" id="ARBA00022946"/>
    </source>
</evidence>
<sequence length="271" mass="31219">MYRKIVTNLVKFVPKRDANVIMRPMSAKSVESKSIENWDLYASVLVERLPIVSKSFNAIEREFQEQLWRVEFENSLQSDHELKHQQDLIQSELIKKGKMEVDLDDSASKQTAQDLKDAYSEELKSFQFALRSTADDATNKTNSTNRCLEDTLYLVVEESLSKQAVKMLPQGPRLDGETMRQAAERVLREKCGTQLEVTFYGNAPCGFYKYKYPKEVRKSSVGAKVFFYRASLHGGNVDTAIAKKFEWLTRPALEEQLQKSEYSESIQKFLL</sequence>
<gene>
    <name evidence="10" type="primary">RM46</name>
    <name evidence="12" type="synonym">LOC105223950</name>
</gene>
<dbReference type="InterPro" id="IPR040008">
    <property type="entry name" value="Ribosomal_mL46"/>
</dbReference>
<dbReference type="GO" id="GO:0005743">
    <property type="term" value="C:mitochondrial inner membrane"/>
    <property type="evidence" value="ECO:0007669"/>
    <property type="project" value="UniProtKB-ARBA"/>
</dbReference>
<keyword evidence="3" id="KW-0809">Transit peptide</keyword>
<comment type="similarity">
    <text evidence="2">Belongs to the mitochondrion-specific ribosomal protein mL46 family.</text>
</comment>
<dbReference type="RefSeq" id="XP_011200168.1">
    <property type="nucleotide sequence ID" value="XM_011201866.3"/>
</dbReference>
<evidence type="ECO:0000256" key="7">
    <source>
        <dbReference type="ARBA" id="ARBA00035190"/>
    </source>
</evidence>
<keyword evidence="11" id="KW-1185">Reference proteome</keyword>
<organism evidence="10">
    <name type="scientific">Bactrocera dorsalis</name>
    <name type="common">Oriental fruit fly</name>
    <name type="synonym">Dacus dorsalis</name>
    <dbReference type="NCBI Taxonomy" id="27457"/>
    <lineage>
        <taxon>Eukaryota</taxon>
        <taxon>Metazoa</taxon>
        <taxon>Ecdysozoa</taxon>
        <taxon>Arthropoda</taxon>
        <taxon>Hexapoda</taxon>
        <taxon>Insecta</taxon>
        <taxon>Pterygota</taxon>
        <taxon>Neoptera</taxon>
        <taxon>Endopterygota</taxon>
        <taxon>Diptera</taxon>
        <taxon>Brachycera</taxon>
        <taxon>Muscomorpha</taxon>
        <taxon>Tephritoidea</taxon>
        <taxon>Tephritidae</taxon>
        <taxon>Bactrocera</taxon>
        <taxon>Bactrocera</taxon>
    </lineage>
</organism>
<protein>
    <recommendedName>
        <fullName evidence="7">Large ribosomal subunit protein mL46</fullName>
    </recommendedName>
    <alternativeName>
        <fullName evidence="8">39S ribosomal protein L46, mitochondrial</fullName>
    </alternativeName>
</protein>
<evidence type="ECO:0000259" key="9">
    <source>
        <dbReference type="Pfam" id="PF11788"/>
    </source>
</evidence>
<dbReference type="InterPro" id="IPR021757">
    <property type="entry name" value="Ribosomal_mL46_N"/>
</dbReference>